<organism evidence="6 7">
    <name type="scientific">Sinisalibacter lacisalsi</name>
    <dbReference type="NCBI Taxonomy" id="1526570"/>
    <lineage>
        <taxon>Bacteria</taxon>
        <taxon>Pseudomonadati</taxon>
        <taxon>Pseudomonadota</taxon>
        <taxon>Alphaproteobacteria</taxon>
        <taxon>Rhodobacterales</taxon>
        <taxon>Roseobacteraceae</taxon>
        <taxon>Sinisalibacter</taxon>
    </lineage>
</organism>
<dbReference type="Pfam" id="PF00126">
    <property type="entry name" value="HTH_1"/>
    <property type="match status" value="1"/>
</dbReference>
<dbReference type="InterPro" id="IPR036388">
    <property type="entry name" value="WH-like_DNA-bd_sf"/>
</dbReference>
<dbReference type="Proteomes" id="UP000617355">
    <property type="component" value="Unassembled WGS sequence"/>
</dbReference>
<comment type="caution">
    <text evidence="6">The sequence shown here is derived from an EMBL/GenBank/DDBJ whole genome shotgun (WGS) entry which is preliminary data.</text>
</comment>
<dbReference type="InterPro" id="IPR005119">
    <property type="entry name" value="LysR_subst-bd"/>
</dbReference>
<evidence type="ECO:0000256" key="2">
    <source>
        <dbReference type="ARBA" id="ARBA00023015"/>
    </source>
</evidence>
<proteinExistence type="inferred from homology"/>
<reference evidence="7" key="1">
    <citation type="journal article" date="2019" name="Int. J. Syst. Evol. Microbiol.">
        <title>The Global Catalogue of Microorganisms (GCM) 10K type strain sequencing project: providing services to taxonomists for standard genome sequencing and annotation.</title>
        <authorList>
            <consortium name="The Broad Institute Genomics Platform"/>
            <consortium name="The Broad Institute Genome Sequencing Center for Infectious Disease"/>
            <person name="Wu L."/>
            <person name="Ma J."/>
        </authorList>
    </citation>
    <scope>NUCLEOTIDE SEQUENCE [LARGE SCALE GENOMIC DNA]</scope>
    <source>
        <strain evidence="7">CGMCC 1.12922</strain>
    </source>
</reference>
<dbReference type="RefSeq" id="WP_188525995.1">
    <property type="nucleotide sequence ID" value="NZ_BMGI01000001.1"/>
</dbReference>
<evidence type="ECO:0000259" key="5">
    <source>
        <dbReference type="PROSITE" id="PS50931"/>
    </source>
</evidence>
<dbReference type="PRINTS" id="PR00039">
    <property type="entry name" value="HTHLYSR"/>
</dbReference>
<evidence type="ECO:0000313" key="7">
    <source>
        <dbReference type="Proteomes" id="UP000617355"/>
    </source>
</evidence>
<keyword evidence="7" id="KW-1185">Reference proteome</keyword>
<evidence type="ECO:0000256" key="1">
    <source>
        <dbReference type="ARBA" id="ARBA00009437"/>
    </source>
</evidence>
<feature type="domain" description="HTH lysR-type" evidence="5">
    <location>
        <begin position="1"/>
        <end position="57"/>
    </location>
</feature>
<comment type="similarity">
    <text evidence="1">Belongs to the LysR transcriptional regulatory family.</text>
</comment>
<keyword evidence="4" id="KW-0804">Transcription</keyword>
<keyword evidence="3" id="KW-0238">DNA-binding</keyword>
<dbReference type="Gene3D" id="3.40.190.290">
    <property type="match status" value="1"/>
</dbReference>
<dbReference type="Pfam" id="PF03466">
    <property type="entry name" value="LysR_substrate"/>
    <property type="match status" value="1"/>
</dbReference>
<dbReference type="CDD" id="cd05466">
    <property type="entry name" value="PBP2_LTTR_substrate"/>
    <property type="match status" value="1"/>
</dbReference>
<dbReference type="PANTHER" id="PTHR30419">
    <property type="entry name" value="HTH-TYPE TRANSCRIPTIONAL REGULATOR YBHD"/>
    <property type="match status" value="1"/>
</dbReference>
<evidence type="ECO:0000256" key="4">
    <source>
        <dbReference type="ARBA" id="ARBA00023163"/>
    </source>
</evidence>
<dbReference type="SUPFAM" id="SSF46785">
    <property type="entry name" value="Winged helix' DNA-binding domain"/>
    <property type="match status" value="1"/>
</dbReference>
<accession>A0ABQ1QCR2</accession>
<dbReference type="Gene3D" id="1.10.10.10">
    <property type="entry name" value="Winged helix-like DNA-binding domain superfamily/Winged helix DNA-binding domain"/>
    <property type="match status" value="1"/>
</dbReference>
<dbReference type="InterPro" id="IPR050950">
    <property type="entry name" value="HTH-type_LysR_regulators"/>
</dbReference>
<evidence type="ECO:0000256" key="3">
    <source>
        <dbReference type="ARBA" id="ARBA00023125"/>
    </source>
</evidence>
<dbReference type="PANTHER" id="PTHR30419:SF31">
    <property type="entry name" value="BLR3139 PROTEIN"/>
    <property type="match status" value="1"/>
</dbReference>
<evidence type="ECO:0000313" key="6">
    <source>
        <dbReference type="EMBL" id="GGD23241.1"/>
    </source>
</evidence>
<sequence length="294" mass="32054">MLAKLEMLIALAREQHFGRAAQSLGITQPSLSTGIKQLEDHLGVQLVRRGSRFGGLTPEGQRALHWARQIVGDARRLREEMRFSREGLAGNLRLAVIPTALTWASRLAAGFSARHPNVDFTILSRTSEDILAMLENLEIDAGLSYLDNEPLGRVSTAFLYREVYTLVCAPDHPLASRETVDWGDLDGTRLCLLTPDMQNRRIINHAFMQAGIAPVAKMESNSTVVLVSHVASGGWVTILPEDMAAFLAGGKDLAIIPIRQSGESPAVGLVAAFQEPHTPVLQALLDEAHKISVD</sequence>
<dbReference type="SUPFAM" id="SSF53850">
    <property type="entry name" value="Periplasmic binding protein-like II"/>
    <property type="match status" value="1"/>
</dbReference>
<protein>
    <submittedName>
        <fullName evidence="6">LysR family transcriptional regulator</fullName>
    </submittedName>
</protein>
<dbReference type="InterPro" id="IPR036390">
    <property type="entry name" value="WH_DNA-bd_sf"/>
</dbReference>
<dbReference type="EMBL" id="BMGI01000001">
    <property type="protein sequence ID" value="GGD23241.1"/>
    <property type="molecule type" value="Genomic_DNA"/>
</dbReference>
<dbReference type="PROSITE" id="PS50931">
    <property type="entry name" value="HTH_LYSR"/>
    <property type="match status" value="1"/>
</dbReference>
<name>A0ABQ1QCR2_9RHOB</name>
<dbReference type="InterPro" id="IPR000847">
    <property type="entry name" value="LysR_HTH_N"/>
</dbReference>
<keyword evidence="2" id="KW-0805">Transcription regulation</keyword>
<gene>
    <name evidence="6" type="ORF">GCM10011358_04670</name>
</gene>